<dbReference type="Proteomes" id="UP000471521">
    <property type="component" value="Unassembled WGS sequence"/>
</dbReference>
<proteinExistence type="predicted"/>
<protein>
    <submittedName>
        <fullName evidence="1">Uncharacterized protein</fullName>
    </submittedName>
</protein>
<organism evidence="1 2">
    <name type="scientific">Halobacterium bonnevillei</name>
    <dbReference type="NCBI Taxonomy" id="2692200"/>
    <lineage>
        <taxon>Archaea</taxon>
        <taxon>Methanobacteriati</taxon>
        <taxon>Methanobacteriota</taxon>
        <taxon>Stenosarchaea group</taxon>
        <taxon>Halobacteria</taxon>
        <taxon>Halobacteriales</taxon>
        <taxon>Halobacteriaceae</taxon>
        <taxon>Halobacterium</taxon>
    </lineage>
</organism>
<dbReference type="OrthoDB" id="351162at2157"/>
<name>A0A6B0SG99_9EURY</name>
<reference evidence="1 2" key="1">
    <citation type="submission" date="2019-12" db="EMBL/GenBank/DDBJ databases">
        <title>Isolation and characterization of three novel carbon monoxide-oxidizing members of Halobacteria from salione crusts and soils.</title>
        <authorList>
            <person name="Myers M.R."/>
            <person name="King G.M."/>
        </authorList>
    </citation>
    <scope>NUCLEOTIDE SEQUENCE [LARGE SCALE GENOMIC DNA]</scope>
    <source>
        <strain evidence="1 2">PCN9</strain>
    </source>
</reference>
<accession>A0A6B0SG99</accession>
<keyword evidence="2" id="KW-1185">Reference proteome</keyword>
<dbReference type="RefSeq" id="WP_159525588.1">
    <property type="nucleotide sequence ID" value="NZ_WUUU01000024.1"/>
</dbReference>
<evidence type="ECO:0000313" key="1">
    <source>
        <dbReference type="EMBL" id="MXR20027.1"/>
    </source>
</evidence>
<evidence type="ECO:0000313" key="2">
    <source>
        <dbReference type="Proteomes" id="UP000471521"/>
    </source>
</evidence>
<dbReference type="EMBL" id="WUUU01000024">
    <property type="protein sequence ID" value="MXR20027.1"/>
    <property type="molecule type" value="Genomic_DNA"/>
</dbReference>
<comment type="caution">
    <text evidence="1">The sequence shown here is derived from an EMBL/GenBank/DDBJ whole genome shotgun (WGS) entry which is preliminary data.</text>
</comment>
<gene>
    <name evidence="1" type="ORF">GRX66_05210</name>
</gene>
<dbReference type="AlphaFoldDB" id="A0A6B0SG99"/>
<sequence>MPEGGDENADLVKTAIRLIRSEEVVALKDRVFRVVERGISAVFSLTTSDDDGTRTTYNQDILELPDQEVKIVEKGEGVEPLQQVEEEGETVVELNLDAFTEEGKREILDEVVPTEQSQGRLLKHEQEREFEVADEARRDDRTKEIIEFFSEYLSKPQLKLLRRSQSIRIAWERDDRYTPPETMREWKSELEDQFGETANLVTNFCSSGYYDQGGILRHILDEVASNKDSDEEIQDTYTDIVLEHPFVVYVGRYDTAEKIKCQAKTRVQEYDSNEYSIPYIDVRAQGRNNKKTAKQALNRLNEEFNTLPVEQIEGERELVYRIDPENAEL</sequence>